<reference evidence="6 7" key="1">
    <citation type="submission" date="2019-06" db="EMBL/GenBank/DDBJ databases">
        <title>Genome analyses of bacteria isolated from kimchi.</title>
        <authorList>
            <person name="Lee S."/>
            <person name="Ahn S."/>
            <person name="Roh S."/>
        </authorList>
    </citation>
    <scope>NUCLEOTIDE SEQUENCE [LARGE SCALE GENOMIC DNA]</scope>
    <source>
        <strain evidence="6 7">CBA3620</strain>
    </source>
</reference>
<dbReference type="EMBL" id="CP042374">
    <property type="protein sequence ID" value="QEA33633.1"/>
    <property type="molecule type" value="Genomic_DNA"/>
</dbReference>
<evidence type="ECO:0000256" key="1">
    <source>
        <dbReference type="ARBA" id="ARBA00009798"/>
    </source>
</evidence>
<dbReference type="GO" id="GO:0016829">
    <property type="term" value="F:lyase activity"/>
    <property type="evidence" value="ECO:0007669"/>
    <property type="project" value="UniProtKB-KW"/>
</dbReference>
<dbReference type="GO" id="GO:0006412">
    <property type="term" value="P:translation"/>
    <property type="evidence" value="ECO:0007669"/>
    <property type="project" value="UniProtKB-KW"/>
</dbReference>
<sequence length="166" mass="18583">MTKKKIKKTLPEQIMDKHHINYESFELNILDKSEAERDIILNKYRVQHEDIYKTLAASGDKTGPVVAVLPITKHLSLKKLAAASGNKKVTMLSLKDLQRTTGYVHGANNPVGIWQNKHFPIYIDISAQHADYFLVSGGELSKSDKVKPTDVATLTSATFVDLLEHD</sequence>
<keyword evidence="2 4" id="KW-0648">Protein biosynthesis</keyword>
<dbReference type="InterPro" id="IPR004369">
    <property type="entry name" value="Prolyl-tRNA_editing_YbaK/EbsC"/>
</dbReference>
<dbReference type="GeneID" id="61187213"/>
<dbReference type="PANTHER" id="PTHR30411">
    <property type="entry name" value="CYTOPLASMIC PROTEIN"/>
    <property type="match status" value="1"/>
</dbReference>
<evidence type="ECO:0000256" key="2">
    <source>
        <dbReference type="ARBA" id="ARBA00022917"/>
    </source>
</evidence>
<dbReference type="InterPro" id="IPR007214">
    <property type="entry name" value="YbaK/aa-tRNA-synth-assoc-dom"/>
</dbReference>
<dbReference type="GO" id="GO:0002161">
    <property type="term" value="F:aminoacyl-tRNA deacylase activity"/>
    <property type="evidence" value="ECO:0007669"/>
    <property type="project" value="InterPro"/>
</dbReference>
<evidence type="ECO:0000259" key="5">
    <source>
        <dbReference type="Pfam" id="PF04073"/>
    </source>
</evidence>
<dbReference type="Pfam" id="PF04073">
    <property type="entry name" value="tRNA_edit"/>
    <property type="match status" value="1"/>
</dbReference>
<dbReference type="OMA" id="SGYMVGG"/>
<protein>
    <recommendedName>
        <fullName evidence="4">Cys-tRNA(Pro)/Cys-tRNA(Cys) deacylase</fullName>
        <ecNumber evidence="4">4.2.-.-</ecNumber>
    </recommendedName>
</protein>
<dbReference type="SUPFAM" id="SSF55826">
    <property type="entry name" value="YbaK/ProRS associated domain"/>
    <property type="match status" value="1"/>
</dbReference>
<evidence type="ECO:0000256" key="3">
    <source>
        <dbReference type="ARBA" id="ARBA00023239"/>
    </source>
</evidence>
<dbReference type="RefSeq" id="WP_014974950.1">
    <property type="nucleotide sequence ID" value="NZ_CP042374.1"/>
</dbReference>
<dbReference type="InterPro" id="IPR036754">
    <property type="entry name" value="YbaK/aa-tRNA-synt-asso_dom_sf"/>
</dbReference>
<dbReference type="CDD" id="cd00002">
    <property type="entry name" value="YbaK_deacylase"/>
    <property type="match status" value="1"/>
</dbReference>
<dbReference type="PIRSF" id="PIRSF006181">
    <property type="entry name" value="EbsC_YbaK"/>
    <property type="match status" value="1"/>
</dbReference>
<dbReference type="AlphaFoldDB" id="A0AAE6M3G3"/>
<organism evidence="6 7">
    <name type="scientific">Leuconostoc carnosum</name>
    <dbReference type="NCBI Taxonomy" id="1252"/>
    <lineage>
        <taxon>Bacteria</taxon>
        <taxon>Bacillati</taxon>
        <taxon>Bacillota</taxon>
        <taxon>Bacilli</taxon>
        <taxon>Lactobacillales</taxon>
        <taxon>Lactobacillaceae</taxon>
        <taxon>Leuconostoc</taxon>
    </lineage>
</organism>
<dbReference type="Proteomes" id="UP000321332">
    <property type="component" value="Chromosome"/>
</dbReference>
<accession>A0AAE6M3G3</accession>
<evidence type="ECO:0000256" key="4">
    <source>
        <dbReference type="PIRNR" id="PIRNR006181"/>
    </source>
</evidence>
<comment type="similarity">
    <text evidence="1 4">Belongs to the prolyl-tRNA editing family. YbaK/EbsC subfamily.</text>
</comment>
<dbReference type="PANTHER" id="PTHR30411:SF0">
    <property type="entry name" value="CYS-TRNA(PRO)_CYS-TRNA(CYS) DEACYLASE YBAK"/>
    <property type="match status" value="1"/>
</dbReference>
<name>A0AAE6M3G3_LEUCA</name>
<dbReference type="EC" id="4.2.-.-" evidence="4"/>
<dbReference type="Gene3D" id="3.90.960.10">
    <property type="entry name" value="YbaK/aminoacyl-tRNA synthetase-associated domain"/>
    <property type="match status" value="1"/>
</dbReference>
<keyword evidence="3 4" id="KW-0456">Lyase</keyword>
<evidence type="ECO:0000313" key="7">
    <source>
        <dbReference type="Proteomes" id="UP000321332"/>
    </source>
</evidence>
<gene>
    <name evidence="6" type="ORF">FGL89_05590</name>
</gene>
<evidence type="ECO:0000313" key="6">
    <source>
        <dbReference type="EMBL" id="QEA33633.1"/>
    </source>
</evidence>
<proteinExistence type="inferred from homology"/>
<feature type="domain" description="YbaK/aminoacyl-tRNA synthetase-associated" evidence="5">
    <location>
        <begin position="44"/>
        <end position="152"/>
    </location>
</feature>